<evidence type="ECO:0008006" key="4">
    <source>
        <dbReference type="Google" id="ProtNLM"/>
    </source>
</evidence>
<sequence>MRGLLLLLVGFATYAAMLIVSQRVLAGGIESQSASTLIALSPMLPAAFICGVVIRSIRHLDEMQRKLQFEALALSFAGTALITFGYGFLEGAGFPKLSMFAVWPLMAAIWFVGVMIGRLRFK</sequence>
<feature type="transmembrane region" description="Helical" evidence="1">
    <location>
        <begin position="36"/>
        <end position="57"/>
    </location>
</feature>
<dbReference type="AlphaFoldDB" id="A0A1R3X448"/>
<dbReference type="EMBL" id="FTPS01000001">
    <property type="protein sequence ID" value="SIT84770.1"/>
    <property type="molecule type" value="Genomic_DNA"/>
</dbReference>
<keyword evidence="1" id="KW-0812">Transmembrane</keyword>
<gene>
    <name evidence="2" type="ORF">SAMN05421849_2181</name>
</gene>
<feature type="transmembrane region" description="Helical" evidence="1">
    <location>
        <begin position="69"/>
        <end position="89"/>
    </location>
</feature>
<dbReference type="Proteomes" id="UP000192455">
    <property type="component" value="Unassembled WGS sequence"/>
</dbReference>
<proteinExistence type="predicted"/>
<keyword evidence="1" id="KW-0472">Membrane</keyword>
<name>A0A1R3X448_9RHOB</name>
<feature type="transmembrane region" description="Helical" evidence="1">
    <location>
        <begin position="101"/>
        <end position="121"/>
    </location>
</feature>
<dbReference type="RefSeq" id="WP_076649864.1">
    <property type="nucleotide sequence ID" value="NZ_FTPS01000001.1"/>
</dbReference>
<dbReference type="STRING" id="515897.SAMN05421849_2181"/>
<protein>
    <recommendedName>
        <fullName evidence="4">Transmembrane protein</fullName>
    </recommendedName>
</protein>
<accession>A0A1R3X448</accession>
<keyword evidence="1" id="KW-1133">Transmembrane helix</keyword>
<evidence type="ECO:0000313" key="3">
    <source>
        <dbReference type="Proteomes" id="UP000192455"/>
    </source>
</evidence>
<dbReference type="OrthoDB" id="6107348at2"/>
<evidence type="ECO:0000313" key="2">
    <source>
        <dbReference type="EMBL" id="SIT84770.1"/>
    </source>
</evidence>
<keyword evidence="3" id="KW-1185">Reference proteome</keyword>
<evidence type="ECO:0000256" key="1">
    <source>
        <dbReference type="SAM" id="Phobius"/>
    </source>
</evidence>
<reference evidence="2 3" key="1">
    <citation type="submission" date="2017-01" db="EMBL/GenBank/DDBJ databases">
        <authorList>
            <person name="Mah S.A."/>
            <person name="Swanson W.J."/>
            <person name="Moy G.W."/>
            <person name="Vacquier V.D."/>
        </authorList>
    </citation>
    <scope>NUCLEOTIDE SEQUENCE [LARGE SCALE GENOMIC DNA]</scope>
    <source>
        <strain evidence="2 3">DSM 21219</strain>
    </source>
</reference>
<organism evidence="2 3">
    <name type="scientific">Pontibaca methylaminivorans</name>
    <dbReference type="NCBI Taxonomy" id="515897"/>
    <lineage>
        <taxon>Bacteria</taxon>
        <taxon>Pseudomonadati</taxon>
        <taxon>Pseudomonadota</taxon>
        <taxon>Alphaproteobacteria</taxon>
        <taxon>Rhodobacterales</taxon>
        <taxon>Roseobacteraceae</taxon>
        <taxon>Pontibaca</taxon>
    </lineage>
</organism>